<dbReference type="Proteomes" id="UP000199514">
    <property type="component" value="Unassembled WGS sequence"/>
</dbReference>
<name>A0A1I1I9Z1_9BACT</name>
<dbReference type="AlphaFoldDB" id="A0A1I1I9Z1"/>
<evidence type="ECO:0008006" key="3">
    <source>
        <dbReference type="Google" id="ProtNLM"/>
    </source>
</evidence>
<protein>
    <recommendedName>
        <fullName evidence="3">Aspartyl protease</fullName>
    </recommendedName>
</protein>
<accession>A0A1I1I9Z1</accession>
<evidence type="ECO:0000313" key="2">
    <source>
        <dbReference type="Proteomes" id="UP000199514"/>
    </source>
</evidence>
<dbReference type="InterPro" id="IPR021109">
    <property type="entry name" value="Peptidase_aspartic_dom_sf"/>
</dbReference>
<dbReference type="STRING" id="927664.SAMN05421780_104265"/>
<gene>
    <name evidence="1" type="ORF">SAMN05421780_104265</name>
</gene>
<sequence length="308" mass="34269">MNTRILFAIIICLCITNRTLSQCQEKNGVPFEMKKIAGKRPIFKASVNGFPANLMFHSNASFYLQLNHAFASQVGIDSLVSNGSFGISKPGKVSELGRDSANVSLLQVGINQLKNVPASIFEVPDGEINAGMAGVDWIKTNRIVIDYKKKKFFLNPKIETLECLKAKLSKEKYISIPIKFDSVRQRYLVKIEIGGLTRNFTLSTVAFTTIDSVFAVDLSLKIKNTGNSYGGPTGSVGFVYENTIPLIFSLVNHRYKINKLTIEDMYAYIKETRTKEKSENIGGILGADFLVEHKAIIDFGNETLYLKE</sequence>
<keyword evidence="2" id="KW-1185">Reference proteome</keyword>
<dbReference type="Gene3D" id="2.40.70.10">
    <property type="entry name" value="Acid Proteases"/>
    <property type="match status" value="2"/>
</dbReference>
<dbReference type="EMBL" id="FOLE01000004">
    <property type="protein sequence ID" value="SFC32592.1"/>
    <property type="molecule type" value="Genomic_DNA"/>
</dbReference>
<proteinExistence type="predicted"/>
<organism evidence="1 2">
    <name type="scientific">Flexibacter flexilis DSM 6793</name>
    <dbReference type="NCBI Taxonomy" id="927664"/>
    <lineage>
        <taxon>Bacteria</taxon>
        <taxon>Pseudomonadati</taxon>
        <taxon>Bacteroidota</taxon>
        <taxon>Cytophagia</taxon>
        <taxon>Cytophagales</taxon>
        <taxon>Flexibacteraceae</taxon>
        <taxon>Flexibacter</taxon>
    </lineage>
</organism>
<evidence type="ECO:0000313" key="1">
    <source>
        <dbReference type="EMBL" id="SFC32592.1"/>
    </source>
</evidence>
<reference evidence="1 2" key="1">
    <citation type="submission" date="2016-10" db="EMBL/GenBank/DDBJ databases">
        <authorList>
            <person name="de Groot N.N."/>
        </authorList>
    </citation>
    <scope>NUCLEOTIDE SEQUENCE [LARGE SCALE GENOMIC DNA]</scope>
    <source>
        <strain evidence="1 2">DSM 6793</strain>
    </source>
</reference>